<proteinExistence type="predicted"/>
<reference evidence="4" key="1">
    <citation type="submission" date="2025-08" db="UniProtKB">
        <authorList>
            <consortium name="RefSeq"/>
        </authorList>
    </citation>
    <scope>IDENTIFICATION</scope>
    <source>
        <tissue evidence="4">Fruit stalk</tissue>
    </source>
</reference>
<keyword evidence="3" id="KW-1185">Reference proteome</keyword>
<dbReference type="Pfam" id="PF02298">
    <property type="entry name" value="Cu_bind_like"/>
    <property type="match status" value="1"/>
</dbReference>
<organism evidence="3 4">
    <name type="scientific">Durio zibethinus</name>
    <name type="common">Durian</name>
    <dbReference type="NCBI Taxonomy" id="66656"/>
    <lineage>
        <taxon>Eukaryota</taxon>
        <taxon>Viridiplantae</taxon>
        <taxon>Streptophyta</taxon>
        <taxon>Embryophyta</taxon>
        <taxon>Tracheophyta</taxon>
        <taxon>Spermatophyta</taxon>
        <taxon>Magnoliopsida</taxon>
        <taxon>eudicotyledons</taxon>
        <taxon>Gunneridae</taxon>
        <taxon>Pentapetalae</taxon>
        <taxon>rosids</taxon>
        <taxon>malvids</taxon>
        <taxon>Malvales</taxon>
        <taxon>Malvaceae</taxon>
        <taxon>Helicteroideae</taxon>
        <taxon>Durio</taxon>
    </lineage>
</organism>
<evidence type="ECO:0000256" key="1">
    <source>
        <dbReference type="SAM" id="SignalP"/>
    </source>
</evidence>
<dbReference type="AlphaFoldDB" id="A0A6P5XJW4"/>
<keyword evidence="1" id="KW-0732">Signal</keyword>
<feature type="signal peptide" evidence="1">
    <location>
        <begin position="1"/>
        <end position="23"/>
    </location>
</feature>
<dbReference type="SUPFAM" id="SSF49503">
    <property type="entry name" value="Cupredoxins"/>
    <property type="match status" value="1"/>
</dbReference>
<dbReference type="GeneID" id="111284233"/>
<dbReference type="InterPro" id="IPR003245">
    <property type="entry name" value="Phytocyanin_dom"/>
</dbReference>
<protein>
    <submittedName>
        <fullName evidence="4">Lamin-like protein</fullName>
    </submittedName>
</protein>
<dbReference type="Proteomes" id="UP000515121">
    <property type="component" value="Unplaced"/>
</dbReference>
<dbReference type="GO" id="GO:0009055">
    <property type="term" value="F:electron transfer activity"/>
    <property type="evidence" value="ECO:0007669"/>
    <property type="project" value="InterPro"/>
</dbReference>
<name>A0A6P5XJW4_DURZI</name>
<dbReference type="KEGG" id="dzi:111284233"/>
<dbReference type="OrthoDB" id="676939at2759"/>
<dbReference type="InterPro" id="IPR008972">
    <property type="entry name" value="Cupredoxin"/>
</dbReference>
<dbReference type="Gene3D" id="2.60.40.420">
    <property type="entry name" value="Cupredoxins - blue copper proteins"/>
    <property type="match status" value="1"/>
</dbReference>
<gene>
    <name evidence="4" type="primary">LOC111284233</name>
</gene>
<evidence type="ECO:0000259" key="2">
    <source>
        <dbReference type="Pfam" id="PF02298"/>
    </source>
</evidence>
<evidence type="ECO:0000313" key="3">
    <source>
        <dbReference type="Proteomes" id="UP000515121"/>
    </source>
</evidence>
<feature type="domain" description="Phytocyanin" evidence="2">
    <location>
        <begin position="38"/>
        <end position="95"/>
    </location>
</feature>
<accession>A0A6P5XJW4</accession>
<dbReference type="RefSeq" id="XP_022728689.1">
    <property type="nucleotide sequence ID" value="XM_022872954.1"/>
</dbReference>
<feature type="chain" id="PRO_5027783418" evidence="1">
    <location>
        <begin position="24"/>
        <end position="110"/>
    </location>
</feature>
<evidence type="ECO:0000313" key="4">
    <source>
        <dbReference type="RefSeq" id="XP_022728689.1"/>
    </source>
</evidence>
<sequence length="110" mass="12810">MKGLKIILACLVLLMVTVLNTKGRQPVPHRVGGGIFTWKPNVNFTDWAIHQQFYVGDWFFCVYFGFNKQLYTVVQVNRTSYDNCIDENFINNITKEVRMRSISEAKHFTS</sequence>